<keyword evidence="1" id="KW-0732">Signal</keyword>
<proteinExistence type="predicted"/>
<reference evidence="2 3" key="1">
    <citation type="submission" date="2016-06" db="EMBL/GenBank/DDBJ databases">
        <title>Adaptive Radiation by Waves of Gene Transfer Leads to Fine-Scale Resource Partitioning in Marine Microbes.</title>
        <authorList>
            <person name="Hehemann J.-H."/>
            <person name="Arevalo P."/>
            <person name="Datta M.S."/>
            <person name="Yu X."/>
            <person name="Corzett C."/>
            <person name="Henschel A."/>
            <person name="Preheim S.P."/>
            <person name="Timberlake S."/>
            <person name="Alm E.J."/>
            <person name="Polz M.F."/>
        </authorList>
    </citation>
    <scope>NUCLEOTIDE SEQUENCE [LARGE SCALE GENOMIC DNA]</scope>
    <source>
        <strain evidence="2 3">FF50</strain>
        <plasmid evidence="2 3">unnamed1</plasmid>
    </source>
</reference>
<keyword evidence="2" id="KW-0614">Plasmid</keyword>
<geneLocation type="plasmid" evidence="2 3">
    <name>unnamed1</name>
</geneLocation>
<organism evidence="2 3">
    <name type="scientific">Vibrio breoganii</name>
    <dbReference type="NCBI Taxonomy" id="553239"/>
    <lineage>
        <taxon>Bacteria</taxon>
        <taxon>Pseudomonadati</taxon>
        <taxon>Pseudomonadota</taxon>
        <taxon>Gammaproteobacteria</taxon>
        <taxon>Vibrionales</taxon>
        <taxon>Vibrionaceae</taxon>
        <taxon>Vibrio</taxon>
    </lineage>
</organism>
<protein>
    <submittedName>
        <fullName evidence="2">Uncharacterized protein</fullName>
    </submittedName>
</protein>
<feature type="chain" id="PRO_5042880671" evidence="1">
    <location>
        <begin position="23"/>
        <end position="230"/>
    </location>
</feature>
<evidence type="ECO:0000313" key="2">
    <source>
        <dbReference type="EMBL" id="ANO35620.1"/>
    </source>
</evidence>
<dbReference type="AlphaFoldDB" id="A0AAN0XZR9"/>
<evidence type="ECO:0000256" key="1">
    <source>
        <dbReference type="SAM" id="SignalP"/>
    </source>
</evidence>
<dbReference type="RefSeq" id="WP_065211379.1">
    <property type="nucleotide sequence ID" value="NZ_CP016179.1"/>
</dbReference>
<sequence length="230" mass="26214">MNGLGKVMLGVAGWLLCATASAETMAGVSHYLDVLNERHSVIAHETITLDYSRDGSQDLVLFATYVNSNSGDLEERVAFFRDFDTHRLFELEHTLSHQNDEGLFYESVDAETGLIALSSRRESGPEGYMIVLDGEVTIAPTRAELWRQVRKSIKTRAVYSLSQWTQLQGFRCELQEVIPFYGYKLAKRHAELKRKWNRLVADEPLKADAVIKKAKVNTCEFYWQVEDMLT</sequence>
<feature type="signal peptide" evidence="1">
    <location>
        <begin position="1"/>
        <end position="22"/>
    </location>
</feature>
<dbReference type="Proteomes" id="UP000092018">
    <property type="component" value="Plasmid unnamed1"/>
</dbReference>
<evidence type="ECO:0000313" key="3">
    <source>
        <dbReference type="Proteomes" id="UP000092018"/>
    </source>
</evidence>
<dbReference type="EMBL" id="CP016179">
    <property type="protein sequence ID" value="ANO35620.1"/>
    <property type="molecule type" value="Genomic_DNA"/>
</dbReference>
<gene>
    <name evidence="2" type="ORF">A6E01_20635</name>
</gene>
<accession>A0AAN0XZR9</accession>
<dbReference type="KEGG" id="vbr:A6E01_20635"/>
<name>A0AAN0XZR9_9VIBR</name>